<dbReference type="HOGENOM" id="CLU_782786_0_0_0"/>
<protein>
    <submittedName>
        <fullName evidence="3">Uncharacterized protein</fullName>
    </submittedName>
</protein>
<name>L0DJM4_SINAD</name>
<reference evidence="3 4" key="1">
    <citation type="submission" date="2012-02" db="EMBL/GenBank/DDBJ databases">
        <title>Complete sequence of chromosome of Singulisphaera acidiphila DSM 18658.</title>
        <authorList>
            <consortium name="US DOE Joint Genome Institute (JGI-PGF)"/>
            <person name="Lucas S."/>
            <person name="Copeland A."/>
            <person name="Lapidus A."/>
            <person name="Glavina del Rio T."/>
            <person name="Dalin E."/>
            <person name="Tice H."/>
            <person name="Bruce D."/>
            <person name="Goodwin L."/>
            <person name="Pitluck S."/>
            <person name="Peters L."/>
            <person name="Ovchinnikova G."/>
            <person name="Chertkov O."/>
            <person name="Kyrpides N."/>
            <person name="Mavromatis K."/>
            <person name="Ivanova N."/>
            <person name="Brettin T."/>
            <person name="Detter J.C."/>
            <person name="Han C."/>
            <person name="Larimer F."/>
            <person name="Land M."/>
            <person name="Hauser L."/>
            <person name="Markowitz V."/>
            <person name="Cheng J.-F."/>
            <person name="Hugenholtz P."/>
            <person name="Woyke T."/>
            <person name="Wu D."/>
            <person name="Tindall B."/>
            <person name="Pomrenke H."/>
            <person name="Brambilla E."/>
            <person name="Klenk H.-P."/>
            <person name="Eisen J.A."/>
        </authorList>
    </citation>
    <scope>NUCLEOTIDE SEQUENCE [LARGE SCALE GENOMIC DNA]</scope>
    <source>
        <strain evidence="4">ATCC BAA-1392 / DSM 18658 / VKM B-2454 / MOB10</strain>
    </source>
</reference>
<feature type="chain" id="PRO_5013198083" evidence="2">
    <location>
        <begin position="16"/>
        <end position="354"/>
    </location>
</feature>
<evidence type="ECO:0000256" key="2">
    <source>
        <dbReference type="SAM" id="SignalP"/>
    </source>
</evidence>
<dbReference type="KEGG" id="saci:Sinac_4887"/>
<keyword evidence="2" id="KW-0732">Signal</keyword>
<evidence type="ECO:0000256" key="1">
    <source>
        <dbReference type="SAM" id="Phobius"/>
    </source>
</evidence>
<feature type="signal peptide" evidence="2">
    <location>
        <begin position="1"/>
        <end position="15"/>
    </location>
</feature>
<gene>
    <name evidence="3" type="ordered locus">Sinac_4887</name>
</gene>
<dbReference type="Proteomes" id="UP000010798">
    <property type="component" value="Chromosome"/>
</dbReference>
<keyword evidence="1" id="KW-0472">Membrane</keyword>
<dbReference type="EMBL" id="CP003364">
    <property type="protein sequence ID" value="AGA29045.1"/>
    <property type="molecule type" value="Genomic_DNA"/>
</dbReference>
<organism evidence="3 4">
    <name type="scientific">Singulisphaera acidiphila (strain ATCC BAA-1392 / DSM 18658 / VKM B-2454 / MOB10)</name>
    <dbReference type="NCBI Taxonomy" id="886293"/>
    <lineage>
        <taxon>Bacteria</taxon>
        <taxon>Pseudomonadati</taxon>
        <taxon>Planctomycetota</taxon>
        <taxon>Planctomycetia</taxon>
        <taxon>Isosphaerales</taxon>
        <taxon>Isosphaeraceae</taxon>
        <taxon>Singulisphaera</taxon>
    </lineage>
</organism>
<sequence>MRVLTSLLIACGAVAAPGVDDASHHGEIRAIEQRVLEHRTRIKSGIFTVQWTHKSLSQGVLESQVNRSVRIWVDGDSIRGDFARVYPQDSPRAGETFRETISVHSGVLRHYSDQQFPGGGRLATEILPLNGTHARTYTVPDPRLVGMSPSSFLNLIHASLHQWVGKASFAKDAVLSIEDFAGERAHRVSFTLPEGVTASLWFYDAKLSVACIDVSQFHIRERVESTYDTVDGYGWFPSKAVYRRWESKDLVTEDVTDIKVEQINQPIDPAVFDFPGMGLPEGTVISDRTREGSKDLVLTATGLKEWKDDLPERGLMPSDGRSRVTTLLVFNGVIFLVLALYFIFGRGRPSGGPT</sequence>
<feature type="transmembrane region" description="Helical" evidence="1">
    <location>
        <begin position="324"/>
        <end position="344"/>
    </location>
</feature>
<proteinExistence type="predicted"/>
<evidence type="ECO:0000313" key="4">
    <source>
        <dbReference type="Proteomes" id="UP000010798"/>
    </source>
</evidence>
<keyword evidence="4" id="KW-1185">Reference proteome</keyword>
<dbReference type="AlphaFoldDB" id="L0DJM4"/>
<dbReference type="STRING" id="886293.Sinac_4887"/>
<evidence type="ECO:0000313" key="3">
    <source>
        <dbReference type="EMBL" id="AGA29045.1"/>
    </source>
</evidence>
<keyword evidence="1" id="KW-0812">Transmembrane</keyword>
<accession>L0DJM4</accession>
<keyword evidence="1" id="KW-1133">Transmembrane helix</keyword>
<dbReference type="RefSeq" id="WP_015248153.1">
    <property type="nucleotide sequence ID" value="NC_019892.1"/>
</dbReference>